<feature type="region of interest" description="Disordered" evidence="1">
    <location>
        <begin position="428"/>
        <end position="466"/>
    </location>
</feature>
<evidence type="ECO:0000256" key="1">
    <source>
        <dbReference type="SAM" id="MobiDB-lite"/>
    </source>
</evidence>
<dbReference type="OrthoDB" id="3922785at2759"/>
<dbReference type="Proteomes" id="UP001152300">
    <property type="component" value="Unassembled WGS sequence"/>
</dbReference>
<gene>
    <name evidence="2" type="ORF">OCU04_004030</name>
</gene>
<keyword evidence="3" id="KW-1185">Reference proteome</keyword>
<dbReference type="AlphaFoldDB" id="A0A9X0DLX5"/>
<proteinExistence type="predicted"/>
<comment type="caution">
    <text evidence="2">The sequence shown here is derived from an EMBL/GenBank/DDBJ whole genome shotgun (WGS) entry which is preliminary data.</text>
</comment>
<accession>A0A9X0DLX5</accession>
<sequence>MHPALPQRPNNFQYALISSAERGNDMLPEKNVVSIFSSFPGSVRNKLTMALDSSSTIPIIARKFGRELERIEHLTDACLSYHNLGKIGVSCQFRLSKSKWGVLRDIQNPAGVIYMTLGFDQPKDCKLSSATVSITLRENEPGKTGRKRPGNGYMSNSLHITDRYGPKQLSGKERLISVKKNLHLIPNINILGNGGGGIGLDTSNEVVFSSRWVFNGKLKPAAHPTLKGRHTAVYRTLEWELTESDFELQTTHSNMIHTAFAFEHEGKPFYMDVSVKGRLKSTKDEILRHLKFSSDQDKSRGSTSTFIHLPRGHGNSVRLDALADSLPRLMEMENLEAVATEVPDALPASVYMEGITGAAPGERVETRNFTPATSAESSRPTLVASSTERVKVYSVPMDSRVSNVASTDPTYPSVENLSRALLMFTETPQNSTKPSERLPKNIFSPPSQSAADPQDGSHSENGSSWFRSDTTLLDEQDAEQQVDDTSLAKNKDIQDSLLLLSESPYLMLLLKLLLWLITIFGKKQKPLEKPLSCRENIDIEDCKLDQN</sequence>
<feature type="region of interest" description="Disordered" evidence="1">
    <location>
        <begin position="139"/>
        <end position="158"/>
    </location>
</feature>
<evidence type="ECO:0000313" key="2">
    <source>
        <dbReference type="EMBL" id="KAJ8068476.1"/>
    </source>
</evidence>
<protein>
    <submittedName>
        <fullName evidence="2">Uncharacterized protein</fullName>
    </submittedName>
</protein>
<dbReference type="EMBL" id="JAPEIS010000003">
    <property type="protein sequence ID" value="KAJ8068476.1"/>
    <property type="molecule type" value="Genomic_DNA"/>
</dbReference>
<name>A0A9X0DLX5_9HELO</name>
<organism evidence="2 3">
    <name type="scientific">Sclerotinia nivalis</name>
    <dbReference type="NCBI Taxonomy" id="352851"/>
    <lineage>
        <taxon>Eukaryota</taxon>
        <taxon>Fungi</taxon>
        <taxon>Dikarya</taxon>
        <taxon>Ascomycota</taxon>
        <taxon>Pezizomycotina</taxon>
        <taxon>Leotiomycetes</taxon>
        <taxon>Helotiales</taxon>
        <taxon>Sclerotiniaceae</taxon>
        <taxon>Sclerotinia</taxon>
    </lineage>
</organism>
<evidence type="ECO:0000313" key="3">
    <source>
        <dbReference type="Proteomes" id="UP001152300"/>
    </source>
</evidence>
<reference evidence="2" key="1">
    <citation type="submission" date="2022-11" db="EMBL/GenBank/DDBJ databases">
        <title>Genome Resource of Sclerotinia nivalis Strain SnTB1, a Plant Pathogen Isolated from American Ginseng.</title>
        <authorList>
            <person name="Fan S."/>
        </authorList>
    </citation>
    <scope>NUCLEOTIDE SEQUENCE</scope>
    <source>
        <strain evidence="2">SnTB1</strain>
    </source>
</reference>